<dbReference type="PANTHER" id="PTHR37984:SF5">
    <property type="entry name" value="PROTEIN NYNRIN-LIKE"/>
    <property type="match status" value="1"/>
</dbReference>
<evidence type="ECO:0000256" key="1">
    <source>
        <dbReference type="ARBA" id="ARBA00010879"/>
    </source>
</evidence>
<evidence type="ECO:0000259" key="8">
    <source>
        <dbReference type="PROSITE" id="PS50878"/>
    </source>
</evidence>
<dbReference type="InterPro" id="IPR043128">
    <property type="entry name" value="Rev_trsase/Diguanyl_cyclase"/>
</dbReference>
<dbReference type="PROSITE" id="PS50878">
    <property type="entry name" value="RT_POL"/>
    <property type="match status" value="1"/>
</dbReference>
<organism evidence="10 11">
    <name type="scientific">Oryzias latipes</name>
    <name type="common">Japanese rice fish</name>
    <name type="synonym">Japanese killifish</name>
    <dbReference type="NCBI Taxonomy" id="8090"/>
    <lineage>
        <taxon>Eukaryota</taxon>
        <taxon>Metazoa</taxon>
        <taxon>Chordata</taxon>
        <taxon>Craniata</taxon>
        <taxon>Vertebrata</taxon>
        <taxon>Euteleostomi</taxon>
        <taxon>Actinopterygii</taxon>
        <taxon>Neopterygii</taxon>
        <taxon>Teleostei</taxon>
        <taxon>Neoteleostei</taxon>
        <taxon>Acanthomorphata</taxon>
        <taxon>Ovalentaria</taxon>
        <taxon>Atherinomorphae</taxon>
        <taxon>Beloniformes</taxon>
        <taxon>Adrianichthyidae</taxon>
        <taxon>Oryziinae</taxon>
        <taxon>Oryzias</taxon>
    </lineage>
</organism>
<dbReference type="CDD" id="cd01647">
    <property type="entry name" value="RT_LTR"/>
    <property type="match status" value="1"/>
</dbReference>
<dbReference type="SUPFAM" id="SSF53098">
    <property type="entry name" value="Ribonuclease H-like"/>
    <property type="match status" value="1"/>
</dbReference>
<dbReference type="Bgee" id="ENSORLG00000023181">
    <property type="expression patterns" value="Expressed in gastrula and 2 other cell types or tissues"/>
</dbReference>
<dbReference type="InterPro" id="IPR043502">
    <property type="entry name" value="DNA/RNA_pol_sf"/>
</dbReference>
<dbReference type="Gene3D" id="3.10.20.370">
    <property type="match status" value="1"/>
</dbReference>
<feature type="domain" description="Reverse transcriptase" evidence="8">
    <location>
        <begin position="1161"/>
        <end position="1338"/>
    </location>
</feature>
<evidence type="ECO:0000259" key="7">
    <source>
        <dbReference type="PROSITE" id="PS50158"/>
    </source>
</evidence>
<feature type="region of interest" description="Disordered" evidence="6">
    <location>
        <begin position="594"/>
        <end position="620"/>
    </location>
</feature>
<evidence type="ECO:0000256" key="6">
    <source>
        <dbReference type="SAM" id="MobiDB-lite"/>
    </source>
</evidence>
<dbReference type="FunFam" id="3.30.420.10:FF:000032">
    <property type="entry name" value="Retrovirus-related Pol polyprotein from transposon 297-like Protein"/>
    <property type="match status" value="1"/>
</dbReference>
<dbReference type="Pfam" id="PF02023">
    <property type="entry name" value="SCAN"/>
    <property type="match status" value="1"/>
</dbReference>
<keyword evidence="5" id="KW-0862">Zinc</keyword>
<dbReference type="InterPro" id="IPR054465">
    <property type="entry name" value="Integrase_p58-like_C"/>
</dbReference>
<dbReference type="PANTHER" id="PTHR37984">
    <property type="entry name" value="PROTEIN CBG26694"/>
    <property type="match status" value="1"/>
</dbReference>
<name>A0A3B3HF20_ORYLA</name>
<dbReference type="EC" id="3.1.26.4" evidence="2"/>
<evidence type="ECO:0000259" key="9">
    <source>
        <dbReference type="PROSITE" id="PS50994"/>
    </source>
</evidence>
<feature type="region of interest" description="Disordered" evidence="6">
    <location>
        <begin position="164"/>
        <end position="183"/>
    </location>
</feature>
<evidence type="ECO:0000256" key="5">
    <source>
        <dbReference type="PROSITE-ProRule" id="PRU00047"/>
    </source>
</evidence>
<dbReference type="InterPro" id="IPR050951">
    <property type="entry name" value="Retrovirus_Pol_polyprotein"/>
</dbReference>
<keyword evidence="5" id="KW-0863">Zinc-finger</keyword>
<feature type="domain" description="Integrase catalytic" evidence="9">
    <location>
        <begin position="749"/>
        <end position="914"/>
    </location>
</feature>
<dbReference type="Gene3D" id="1.10.340.70">
    <property type="match status" value="1"/>
</dbReference>
<evidence type="ECO:0000256" key="4">
    <source>
        <dbReference type="ARBA" id="ARBA00039658"/>
    </source>
</evidence>
<dbReference type="Pfam" id="PF22938">
    <property type="entry name" value="Integrase_p58_C"/>
    <property type="match status" value="1"/>
</dbReference>
<dbReference type="GO" id="GO:0003676">
    <property type="term" value="F:nucleic acid binding"/>
    <property type="evidence" value="ECO:0007669"/>
    <property type="project" value="InterPro"/>
</dbReference>
<dbReference type="Pfam" id="PF17919">
    <property type="entry name" value="RT_RNaseH_2"/>
    <property type="match status" value="1"/>
</dbReference>
<dbReference type="Gene3D" id="3.30.70.270">
    <property type="match status" value="2"/>
</dbReference>
<dbReference type="Pfam" id="PF00665">
    <property type="entry name" value="rve"/>
    <property type="match status" value="1"/>
</dbReference>
<dbReference type="SUPFAM" id="SSF56672">
    <property type="entry name" value="DNA/RNA polymerases"/>
    <property type="match status" value="1"/>
</dbReference>
<dbReference type="InterPro" id="IPR036397">
    <property type="entry name" value="RNaseH_sf"/>
</dbReference>
<dbReference type="PROSITE" id="PS50994">
    <property type="entry name" value="INTEGRASE"/>
    <property type="match status" value="1"/>
</dbReference>
<evidence type="ECO:0000256" key="2">
    <source>
        <dbReference type="ARBA" id="ARBA00012180"/>
    </source>
</evidence>
<comment type="similarity">
    <text evidence="1">Belongs to the beta type-B retroviral polymerase family. HERV class-II K(HML-2) pol subfamily.</text>
</comment>
<evidence type="ECO:0000313" key="10">
    <source>
        <dbReference type="Ensembl" id="ENSORLP00000030402.1"/>
    </source>
</evidence>
<keyword evidence="3" id="KW-0511">Multifunctional enzyme</keyword>
<dbReference type="GO" id="GO:0008270">
    <property type="term" value="F:zinc ion binding"/>
    <property type="evidence" value="ECO:0007669"/>
    <property type="project" value="UniProtKB-KW"/>
</dbReference>
<dbReference type="InterPro" id="IPR041577">
    <property type="entry name" value="RT_RNaseH_2"/>
</dbReference>
<dbReference type="Pfam" id="PF17921">
    <property type="entry name" value="Integrase_H2C2"/>
    <property type="match status" value="1"/>
</dbReference>
<sequence>MPSPFDLADFLGNPSVEALECFLKDDLVKIATHFGITFGGHTRKRELKSLIVTRLEELDLVTLSGRSALVTPKDKDDAARGAGECKPKVKTPFTLPRYDSSSPDGAAGSGEGARLKVRLARLELEAREKHEQAQRDLQLQIRKLEIEADTAVRIRQLELSAQQGGPSAGIAEDQHSGAPAAPPLSQHPAVFDISKYINLVPIFRESEVDAYFGVFERIASALQWPSEVWALLLQCKMHGKAQEAVSALSLEDSLKYDCVKAAILRVYELVPEAYRQKFRNLKKGTLCTHTEFAREKGLLFDKWIAACDAADYDSLRELILVEEFKKCLPERVVVYLNEQKVNTLSSAAVLADEYVLTHKFAFPVSSEGVSPTSVNSYRSCPAPAFQKEERCCFYCHKPGHVIADCLALKHKEQPKLSPPKGVGVVKVDIKSDGVEECFKPFVFDGWVSLVGDKNNCCPVHILRDTACSQSVILASVLPFSDKSTCGYDAILRGVEMGYVLRPVHKVQVQSELISGVFPVAVCPELPVGGVTFLMGNDIAGGKVTPTLEVANGPPPTDVTQPSSIFPSCVITRAQARKGEDINLSDSILMSAFADDPDRKADTQEAAETPESGASAVEEVPLPVDRARLGAEQKADPTLRQYFSRAMDATQVKGEGVYLMEDDLLLRRWPSVVSSSDQVLQVVIPAIYRPSILAMAHESVWSGHLGVRKTYRRILQHFFWPGIKADVANYCRHCHICQLTGKPNQKIPPAPLRPIPVVGEPFERVIVDCVGPLPRTKHGNQYLLTIMCAATRFPEAVPRRTITTRAIVKSLTKFFSIFGMPRVIQSDQGTNFLSKIFQQVLRTLNIQHVVSSAYHPESQGALERWHQTLKSMLRKYCLQTDNDWDEGIPFLLFAAREANQESLGFSPAELVFGHTPRGPLKSLKDRFLAPPSPENVLDFVSCFRERLHRANELARKSLSAAQSTMKANYDRSAEPRQFHAGEQVLVLLPSPGATFSAHYSGPYAVTERLSETDYVVATPERRRKHRVCHINMLKKYFPRGAEAEPCKDIPVERCCIPITTEGTILKDDGLRVPPSAHLGARLSNSELLTRLPTLLPHLSPDQQRDVVSLFDRYSCLFQDVPTRTTVIEHDIDVGAARPIKQNPYRLNVTKREIMKTETDYLLQNGLAVPSSSPWSSPCLLEVKPDGSRRFVTDFRKVNKVTIPDSYPLPRMEDCVDNLGTAKYVTKLDLLKGYWQVPLTPRASDISAFVTPDHFLQYKVMAFGMCNAPATFQRLINTLLFDLKNCNAYLDDLIIHTSSWEEHVQVLGEVFARLAKASLTLNLAKCDFGKATVIYLGREVGQGQVRPVDAKISAIVGFPPPSTRKALRRFLGMAGYYRAFCRNFSAVVYPLTHLLSPSTAFTWTPECQHAFDSLKTLLTHAPVLAAPNFSKSFKLEVDASGVAAGAVLLQEDSEGIDHPVCYFSRKFAKHQINYSTIEKETLALLMALQHFEVYLGSSAVPVLVYTDHNPLTFLSSMYNHNQRLMRWALVIQDFNLEIRHKKGSDNVLADALSRV</sequence>
<keyword evidence="11" id="KW-1185">Reference proteome</keyword>
<keyword evidence="5" id="KW-0479">Metal-binding</keyword>
<feature type="region of interest" description="Disordered" evidence="6">
    <location>
        <begin position="90"/>
        <end position="112"/>
    </location>
</feature>
<dbReference type="Gene3D" id="3.30.420.10">
    <property type="entry name" value="Ribonuclease H-like superfamily/Ribonuclease H"/>
    <property type="match status" value="1"/>
</dbReference>
<reference evidence="10 11" key="1">
    <citation type="journal article" date="2007" name="Nature">
        <title>The medaka draft genome and insights into vertebrate genome evolution.</title>
        <authorList>
            <person name="Kasahara M."/>
            <person name="Naruse K."/>
            <person name="Sasaki S."/>
            <person name="Nakatani Y."/>
            <person name="Qu W."/>
            <person name="Ahsan B."/>
            <person name="Yamada T."/>
            <person name="Nagayasu Y."/>
            <person name="Doi K."/>
            <person name="Kasai Y."/>
            <person name="Jindo T."/>
            <person name="Kobayashi D."/>
            <person name="Shimada A."/>
            <person name="Toyoda A."/>
            <person name="Kuroki Y."/>
            <person name="Fujiyama A."/>
            <person name="Sasaki T."/>
            <person name="Shimizu A."/>
            <person name="Asakawa S."/>
            <person name="Shimizu N."/>
            <person name="Hashimoto S."/>
            <person name="Yang J."/>
            <person name="Lee Y."/>
            <person name="Matsushima K."/>
            <person name="Sugano S."/>
            <person name="Sakaizumi M."/>
            <person name="Narita T."/>
            <person name="Ohishi K."/>
            <person name="Haga S."/>
            <person name="Ohta F."/>
            <person name="Nomoto H."/>
            <person name="Nogata K."/>
            <person name="Morishita T."/>
            <person name="Endo T."/>
            <person name="Shin-I T."/>
            <person name="Takeda H."/>
            <person name="Morishita S."/>
            <person name="Kohara Y."/>
        </authorList>
    </citation>
    <scope>NUCLEOTIDE SEQUENCE [LARGE SCALE GENOMIC DNA]</scope>
    <source>
        <strain evidence="10 11">Hd-rR</strain>
    </source>
</reference>
<dbReference type="GO" id="GO:0015074">
    <property type="term" value="P:DNA integration"/>
    <property type="evidence" value="ECO:0007669"/>
    <property type="project" value="InterPro"/>
</dbReference>
<dbReference type="InterPro" id="IPR003309">
    <property type="entry name" value="SCAN_dom"/>
</dbReference>
<reference evidence="10" key="3">
    <citation type="submission" date="2025-09" db="UniProtKB">
        <authorList>
            <consortium name="Ensembl"/>
        </authorList>
    </citation>
    <scope>IDENTIFICATION</scope>
    <source>
        <strain evidence="10">Hd-rR</strain>
    </source>
</reference>
<dbReference type="InterPro" id="IPR041588">
    <property type="entry name" value="Integrase_H2C2"/>
</dbReference>
<dbReference type="GO" id="GO:0004523">
    <property type="term" value="F:RNA-DNA hybrid ribonuclease activity"/>
    <property type="evidence" value="ECO:0007669"/>
    <property type="project" value="UniProtKB-EC"/>
</dbReference>
<dbReference type="SUPFAM" id="SSF47353">
    <property type="entry name" value="Retrovirus capsid dimerization domain-like"/>
    <property type="match status" value="1"/>
</dbReference>
<dbReference type="Proteomes" id="UP000001038">
    <property type="component" value="Chromosome 16"/>
</dbReference>
<dbReference type="GeneTree" id="ENSGT01050000244855"/>
<dbReference type="Gene3D" id="3.10.10.10">
    <property type="entry name" value="HIV Type 1 Reverse Transcriptase, subunit A, domain 1"/>
    <property type="match status" value="1"/>
</dbReference>
<dbReference type="InterPro" id="IPR001584">
    <property type="entry name" value="Integrase_cat-core"/>
</dbReference>
<reference evidence="10" key="2">
    <citation type="submission" date="2025-08" db="UniProtKB">
        <authorList>
            <consortium name="Ensembl"/>
        </authorList>
    </citation>
    <scope>IDENTIFICATION</scope>
    <source>
        <strain evidence="10">Hd-rR</strain>
    </source>
</reference>
<proteinExistence type="inferred from homology"/>
<dbReference type="FunFam" id="1.10.340.70:FF:000001">
    <property type="entry name" value="Retrovirus-related Pol polyprotein from transposon gypsy-like Protein"/>
    <property type="match status" value="1"/>
</dbReference>
<dbReference type="InterPro" id="IPR012337">
    <property type="entry name" value="RNaseH-like_sf"/>
</dbReference>
<feature type="domain" description="CCHC-type" evidence="7">
    <location>
        <begin position="392"/>
        <end position="405"/>
    </location>
</feature>
<dbReference type="InterPro" id="IPR001878">
    <property type="entry name" value="Znf_CCHC"/>
</dbReference>
<dbReference type="Pfam" id="PF00078">
    <property type="entry name" value="RVT_1"/>
    <property type="match status" value="1"/>
</dbReference>
<evidence type="ECO:0000256" key="3">
    <source>
        <dbReference type="ARBA" id="ARBA00023268"/>
    </source>
</evidence>
<dbReference type="PROSITE" id="PS50158">
    <property type="entry name" value="ZF_CCHC"/>
    <property type="match status" value="1"/>
</dbReference>
<protein>
    <recommendedName>
        <fullName evidence="4">Gypsy retrotransposon integrase-like protein 1</fullName>
        <ecNumber evidence="2">3.1.26.4</ecNumber>
    </recommendedName>
</protein>
<accession>A0A3B3HF20</accession>
<evidence type="ECO:0000313" key="11">
    <source>
        <dbReference type="Proteomes" id="UP000001038"/>
    </source>
</evidence>
<dbReference type="Ensembl" id="ENSORLT00000039038.1">
    <property type="protein sequence ID" value="ENSORLP00000030402.1"/>
    <property type="gene ID" value="ENSORLG00000023181.1"/>
</dbReference>
<dbReference type="Gene3D" id="1.10.4020.10">
    <property type="entry name" value="DNA breaking-rejoining enzymes"/>
    <property type="match status" value="1"/>
</dbReference>
<dbReference type="InParanoid" id="A0A3B3HF20"/>
<dbReference type="FunFam" id="3.30.70.270:FF:000026">
    <property type="entry name" value="Transposon Ty3-G Gag-Pol polyprotein"/>
    <property type="match status" value="1"/>
</dbReference>
<dbReference type="FunFam" id="3.10.20.370:FF:000001">
    <property type="entry name" value="Retrovirus-related Pol polyprotein from transposon 17.6-like protein"/>
    <property type="match status" value="1"/>
</dbReference>
<dbReference type="CDD" id="cd09274">
    <property type="entry name" value="RNase_HI_RT_Ty3"/>
    <property type="match status" value="1"/>
</dbReference>
<dbReference type="InterPro" id="IPR000477">
    <property type="entry name" value="RT_dom"/>
</dbReference>
<dbReference type="InterPro" id="IPR038269">
    <property type="entry name" value="SCAN_sf"/>
</dbReference>